<dbReference type="Proteomes" id="UP000283523">
    <property type="component" value="Unassembled WGS sequence"/>
</dbReference>
<evidence type="ECO:0000313" key="5">
    <source>
        <dbReference type="Proteomes" id="UP000283523"/>
    </source>
</evidence>
<organism evidence="4 5">
    <name type="scientific">Fibrisoma montanum</name>
    <dbReference type="NCBI Taxonomy" id="2305895"/>
    <lineage>
        <taxon>Bacteria</taxon>
        <taxon>Pseudomonadati</taxon>
        <taxon>Bacteroidota</taxon>
        <taxon>Cytophagia</taxon>
        <taxon>Cytophagales</taxon>
        <taxon>Spirosomataceae</taxon>
        <taxon>Fibrisoma</taxon>
    </lineage>
</organism>
<evidence type="ECO:0000256" key="1">
    <source>
        <dbReference type="SAM" id="MobiDB-lite"/>
    </source>
</evidence>
<dbReference type="RefSeq" id="WP_119670270.1">
    <property type="nucleotide sequence ID" value="NZ_QXED01000007.1"/>
</dbReference>
<proteinExistence type="predicted"/>
<keyword evidence="2" id="KW-1133">Transmembrane helix</keyword>
<evidence type="ECO:0000256" key="2">
    <source>
        <dbReference type="SAM" id="Phobius"/>
    </source>
</evidence>
<feature type="transmembrane region" description="Helical" evidence="2">
    <location>
        <begin position="46"/>
        <end position="66"/>
    </location>
</feature>
<name>A0A418M2V9_9BACT</name>
<keyword evidence="5" id="KW-1185">Reference proteome</keyword>
<reference evidence="4 5" key="1">
    <citation type="submission" date="2018-08" db="EMBL/GenBank/DDBJ databases">
        <title>Fibrisoma montanum sp. nov., isolated from Danxia mountain soil.</title>
        <authorList>
            <person name="Huang Y."/>
        </authorList>
    </citation>
    <scope>NUCLEOTIDE SEQUENCE [LARGE SCALE GENOMIC DNA]</scope>
    <source>
        <strain evidence="4 5">HYT19</strain>
    </source>
</reference>
<evidence type="ECO:0000313" key="4">
    <source>
        <dbReference type="EMBL" id="RIV19985.1"/>
    </source>
</evidence>
<gene>
    <name evidence="4" type="ORF">DYU11_24020</name>
</gene>
<keyword evidence="2" id="KW-0472">Membrane</keyword>
<feature type="compositionally biased region" description="Pro residues" evidence="1">
    <location>
        <begin position="156"/>
        <end position="166"/>
    </location>
</feature>
<evidence type="ECO:0000259" key="3">
    <source>
        <dbReference type="Pfam" id="PF13568"/>
    </source>
</evidence>
<dbReference type="OrthoDB" id="1419682at2"/>
<sequence>MKDPVDKTLADHIRQTLDDYQTPYMLGAWEQFDQQRRASKQRLMGWYRYAVAACLLGGMLVVPLWLADGPLPTVSSSDLVDAHRSANPMMNEEATARSQSTRVDAPISTKEPKTTLLMPERTKRTQLAEWSSSRVRLPDSDGNIGRLSAPLHTSPEPNPPPNPPITDLPNPNHIDINRLPIRSVEPITGLSLLTPVWPPVTPATPTPVTQIEQATASTLPIDRTRRRQVTWSVALAPQSTYAQNSSPSVGIGGGVFSEIALNRRMSVATGLSLASQALNVRAPADMPIPLSGKQLATTGVQLLAFDVPVNLKYRFGKLNKPLFHLSAGLSSLAFLRENYAETYQIQQMVPVIVSGSDGQPRPGWRNETINETEFRSADAFSSIYWGRLLNIAVGVERPLSQRLLFSVEPYLKYPLGSLTQQNLRLGSAGVSLRVVIR</sequence>
<accession>A0A418M2V9</accession>
<dbReference type="InterPro" id="IPR025665">
    <property type="entry name" value="Beta-barrel_OMP_2"/>
</dbReference>
<keyword evidence="2" id="KW-0812">Transmembrane</keyword>
<comment type="caution">
    <text evidence="4">The sequence shown here is derived from an EMBL/GenBank/DDBJ whole genome shotgun (WGS) entry which is preliminary data.</text>
</comment>
<protein>
    <submittedName>
        <fullName evidence="4">PorT family protein</fullName>
    </submittedName>
</protein>
<dbReference type="AlphaFoldDB" id="A0A418M2V9"/>
<dbReference type="EMBL" id="QXED01000007">
    <property type="protein sequence ID" value="RIV19985.1"/>
    <property type="molecule type" value="Genomic_DNA"/>
</dbReference>
<dbReference type="Pfam" id="PF13568">
    <property type="entry name" value="OMP_b-brl_2"/>
    <property type="match status" value="1"/>
</dbReference>
<feature type="domain" description="Outer membrane protein beta-barrel" evidence="3">
    <location>
        <begin position="239"/>
        <end position="386"/>
    </location>
</feature>
<feature type="region of interest" description="Disordered" evidence="1">
    <location>
        <begin position="124"/>
        <end position="171"/>
    </location>
</feature>